<evidence type="ECO:0000313" key="3">
    <source>
        <dbReference type="Proteomes" id="UP001610446"/>
    </source>
</evidence>
<organism evidence="2 3">
    <name type="scientific">Aspergillus pseudoustus</name>
    <dbReference type="NCBI Taxonomy" id="1810923"/>
    <lineage>
        <taxon>Eukaryota</taxon>
        <taxon>Fungi</taxon>
        <taxon>Dikarya</taxon>
        <taxon>Ascomycota</taxon>
        <taxon>Pezizomycotina</taxon>
        <taxon>Eurotiomycetes</taxon>
        <taxon>Eurotiomycetidae</taxon>
        <taxon>Eurotiales</taxon>
        <taxon>Aspergillaceae</taxon>
        <taxon>Aspergillus</taxon>
        <taxon>Aspergillus subgen. Nidulantes</taxon>
    </lineage>
</organism>
<sequence length="150" mass="15835">MSPCHGEYYPTRYLNDPHGGEWEAGHLVWRPRKGKGQRGAGGGGGGGRRGVPSAIDDGQKAILAAAAGDGDQVGSGIYLSFTPEWYKGVGRVINPGDDYGLFTSWMAATVVPIPGLNEGDYRFLSSYSESEIHYMDLPAAAPVTATTSAD</sequence>
<evidence type="ECO:0000256" key="1">
    <source>
        <dbReference type="SAM" id="MobiDB-lite"/>
    </source>
</evidence>
<protein>
    <submittedName>
        <fullName evidence="2">Uncharacterized protein</fullName>
    </submittedName>
</protein>
<proteinExistence type="predicted"/>
<dbReference type="EMBL" id="JBFXLU010000449">
    <property type="protein sequence ID" value="KAL2826339.1"/>
    <property type="molecule type" value="Genomic_DNA"/>
</dbReference>
<comment type="caution">
    <text evidence="2">The sequence shown here is derived from an EMBL/GenBank/DDBJ whole genome shotgun (WGS) entry which is preliminary data.</text>
</comment>
<feature type="compositionally biased region" description="Gly residues" evidence="1">
    <location>
        <begin position="37"/>
        <end position="49"/>
    </location>
</feature>
<evidence type="ECO:0000313" key="2">
    <source>
        <dbReference type="EMBL" id="KAL2826339.1"/>
    </source>
</evidence>
<feature type="region of interest" description="Disordered" evidence="1">
    <location>
        <begin position="31"/>
        <end position="53"/>
    </location>
</feature>
<accession>A0ABR4IEZ5</accession>
<reference evidence="2 3" key="1">
    <citation type="submission" date="2024-07" db="EMBL/GenBank/DDBJ databases">
        <title>Section-level genome sequencing and comparative genomics of Aspergillus sections Usti and Cavernicolus.</title>
        <authorList>
            <consortium name="Lawrence Berkeley National Laboratory"/>
            <person name="Nybo J.L."/>
            <person name="Vesth T.C."/>
            <person name="Theobald S."/>
            <person name="Frisvad J.C."/>
            <person name="Larsen T.O."/>
            <person name="Kjaerboelling I."/>
            <person name="Rothschild-Mancinelli K."/>
            <person name="Lyhne E.K."/>
            <person name="Kogle M.E."/>
            <person name="Barry K."/>
            <person name="Clum A."/>
            <person name="Na H."/>
            <person name="Ledsgaard L."/>
            <person name="Lin J."/>
            <person name="Lipzen A."/>
            <person name="Kuo A."/>
            <person name="Riley R."/>
            <person name="Mondo S."/>
            <person name="Labutti K."/>
            <person name="Haridas S."/>
            <person name="Pangalinan J."/>
            <person name="Salamov A.A."/>
            <person name="Simmons B.A."/>
            <person name="Magnuson J.K."/>
            <person name="Chen J."/>
            <person name="Drula E."/>
            <person name="Henrissat B."/>
            <person name="Wiebenga A."/>
            <person name="Lubbers R.J."/>
            <person name="Gomes A.C."/>
            <person name="Makela M.R."/>
            <person name="Stajich J."/>
            <person name="Grigoriev I.V."/>
            <person name="Mortensen U.H."/>
            <person name="De Vries R.P."/>
            <person name="Baker S.E."/>
            <person name="Andersen M.R."/>
        </authorList>
    </citation>
    <scope>NUCLEOTIDE SEQUENCE [LARGE SCALE GENOMIC DNA]</scope>
    <source>
        <strain evidence="2 3">CBS 123904</strain>
    </source>
</reference>
<dbReference type="Proteomes" id="UP001610446">
    <property type="component" value="Unassembled WGS sequence"/>
</dbReference>
<keyword evidence="3" id="KW-1185">Reference proteome</keyword>
<gene>
    <name evidence="2" type="ORF">BJY01DRAFT_256033</name>
</gene>
<name>A0ABR4IEZ5_9EURO</name>